<keyword evidence="1" id="KW-0812">Transmembrane</keyword>
<reference evidence="3" key="1">
    <citation type="submission" date="2021-01" db="EMBL/GenBank/DDBJ databases">
        <authorList>
            <person name="Corre E."/>
            <person name="Pelletier E."/>
            <person name="Niang G."/>
            <person name="Scheremetjew M."/>
            <person name="Finn R."/>
            <person name="Kale V."/>
            <person name="Holt S."/>
            <person name="Cochrane G."/>
            <person name="Meng A."/>
            <person name="Brown T."/>
            <person name="Cohen L."/>
        </authorList>
    </citation>
    <scope>NUCLEOTIDE SEQUENCE</scope>
    <source>
        <strain evidence="3">CCMP722</strain>
    </source>
</reference>
<evidence type="ECO:0000256" key="1">
    <source>
        <dbReference type="SAM" id="Phobius"/>
    </source>
</evidence>
<dbReference type="PANTHER" id="PTHR43752">
    <property type="entry name" value="BNR/ASP-BOX REPEAT FAMILY PROTEIN"/>
    <property type="match status" value="1"/>
</dbReference>
<protein>
    <recommendedName>
        <fullName evidence="2">Sialidase domain-containing protein</fullName>
    </recommendedName>
</protein>
<dbReference type="SUPFAM" id="SSF50939">
    <property type="entry name" value="Sialidases"/>
    <property type="match status" value="1"/>
</dbReference>
<organism evidence="3">
    <name type="scientific">Pyramimonas obovata</name>
    <dbReference type="NCBI Taxonomy" id="1411642"/>
    <lineage>
        <taxon>Eukaryota</taxon>
        <taxon>Viridiplantae</taxon>
        <taxon>Chlorophyta</taxon>
        <taxon>Pyramimonadophyceae</taxon>
        <taxon>Pyramimonadales</taxon>
        <taxon>Pyramimonadaceae</taxon>
        <taxon>Pyramimonas</taxon>
        <taxon>Pyramimonas incertae sedis</taxon>
    </lineage>
</organism>
<gene>
    <name evidence="3" type="ORF">POBO1169_LOCUS4445</name>
</gene>
<evidence type="ECO:0000313" key="3">
    <source>
        <dbReference type="EMBL" id="CAD8656450.1"/>
    </source>
</evidence>
<dbReference type="CDD" id="cd15482">
    <property type="entry name" value="Sialidase_non-viral"/>
    <property type="match status" value="1"/>
</dbReference>
<keyword evidence="1" id="KW-0472">Membrane</keyword>
<dbReference type="EMBL" id="HBFA01008473">
    <property type="protein sequence ID" value="CAD8656450.1"/>
    <property type="molecule type" value="Transcribed_RNA"/>
</dbReference>
<name>A0A7S0QW72_9CHLO</name>
<dbReference type="AlphaFoldDB" id="A0A7S0QW72"/>
<dbReference type="InterPro" id="IPR036278">
    <property type="entry name" value="Sialidase_sf"/>
</dbReference>
<sequence length="461" mass="51604">MQGRLNDVDMERIIQQGEAQLKAAPSKQPIVDPATLRTVAFAVLFIVAIGVVTLPQMRVGGFREDVKVEVTPVGPVFGSGCNRHHRAVNTPWPLKGQRHIRDTWIHKAQLGTESQYAHMAMIDVLSNGSMVAAFQVSSGLEGGGDQHIRLSFAEDLSGLSWGPSQPMPVPRTGAQWSPVLHRDTKGHIWVFYTEGRDCKYDNSENPRWYPGGDVKVTMIGEGGSKWKAPRTIYSQTEDDGIPKVLANKLIVTRDGQWILPFWSEKHSSGTCQFPSDSVASAGVLASKDQGWSWERRGRISSSQTWLIENSVVELKDGSLLMFFRTLKGFIYQAISADQGYTWSTPEASSLANPDAKIHLTRLADGMLAVAYNNHIKLKRPYRRCRTNLDVSVSINEGRTWTRLARLEDTEEGGLRNHYPTMHQVGCTLYVAYSRFYHEEFAYRTENTTLDLGVRLVALDLR</sequence>
<evidence type="ECO:0000259" key="2">
    <source>
        <dbReference type="Pfam" id="PF13088"/>
    </source>
</evidence>
<dbReference type="InterPro" id="IPR011040">
    <property type="entry name" value="Sialidase"/>
</dbReference>
<feature type="domain" description="Sialidase" evidence="2">
    <location>
        <begin position="133"/>
        <end position="424"/>
    </location>
</feature>
<dbReference type="Pfam" id="PF13088">
    <property type="entry name" value="BNR_2"/>
    <property type="match status" value="1"/>
</dbReference>
<keyword evidence="1" id="KW-1133">Transmembrane helix</keyword>
<accession>A0A7S0QW72</accession>
<dbReference type="Gene3D" id="2.120.10.10">
    <property type="match status" value="1"/>
</dbReference>
<dbReference type="PANTHER" id="PTHR43752:SF2">
    <property type="entry name" value="BNR_ASP-BOX REPEAT FAMILY PROTEIN"/>
    <property type="match status" value="1"/>
</dbReference>
<proteinExistence type="predicted"/>
<feature type="transmembrane region" description="Helical" evidence="1">
    <location>
        <begin position="34"/>
        <end position="54"/>
    </location>
</feature>